<dbReference type="PROSITE" id="PS51186">
    <property type="entry name" value="GNAT"/>
    <property type="match status" value="1"/>
</dbReference>
<dbReference type="PANTHER" id="PTHR43072:SF23">
    <property type="entry name" value="UPF0039 PROTEIN C11D3.02C"/>
    <property type="match status" value="1"/>
</dbReference>
<evidence type="ECO:0000256" key="1">
    <source>
        <dbReference type="ARBA" id="ARBA00022679"/>
    </source>
</evidence>
<dbReference type="Gene3D" id="3.40.630.30">
    <property type="match status" value="1"/>
</dbReference>
<dbReference type="InterPro" id="IPR000182">
    <property type="entry name" value="GNAT_dom"/>
</dbReference>
<dbReference type="SUPFAM" id="SSF55729">
    <property type="entry name" value="Acyl-CoA N-acyltransferases (Nat)"/>
    <property type="match status" value="1"/>
</dbReference>
<name>A0ABW9G2I1_9GAMM</name>
<dbReference type="RefSeq" id="WP_408621874.1">
    <property type="nucleotide sequence ID" value="NZ_JBEQCT010000001.1"/>
</dbReference>
<accession>A0ABW9G2I1</accession>
<feature type="domain" description="N-acetyltransferase" evidence="3">
    <location>
        <begin position="9"/>
        <end position="166"/>
    </location>
</feature>
<comment type="caution">
    <text evidence="4">The sequence shown here is derived from an EMBL/GenBank/DDBJ whole genome shotgun (WGS) entry which is preliminary data.</text>
</comment>
<protein>
    <submittedName>
        <fullName evidence="4">N-acetyltransferase family protein</fullName>
    </submittedName>
</protein>
<evidence type="ECO:0000259" key="3">
    <source>
        <dbReference type="PROSITE" id="PS51186"/>
    </source>
</evidence>
<keyword evidence="5" id="KW-1185">Reference proteome</keyword>
<keyword evidence="2" id="KW-0012">Acyltransferase</keyword>
<sequence>MHQLQSISYQIRSFQEQDFLALQAIYQQGASEGLATIQPPLTSHKRWQKSIVSGSCIVAECSSNIIGWAAFRLMSSRPIYRGVVEVELYVDENYRRQGVGSALLAQLVTNAKSAGYWTLQSLIFASNEAALLLHHQAGFTAFGTRTSLGKMHNRWLDVVLMECQLHANELS</sequence>
<reference evidence="4 5" key="1">
    <citation type="journal article" date="2013" name="Int. J. Syst. Evol. Microbiol.">
        <title>Celerinatantimonas yamalensis sp. nov., a cold-adapted diazotrophic bacterium from a cold permafrost brine.</title>
        <authorList>
            <person name="Shcherbakova V."/>
            <person name="Chuvilskaya N."/>
            <person name="Rivkina E."/>
            <person name="Demidov N."/>
            <person name="Uchaeva V."/>
            <person name="Suetin S."/>
            <person name="Suzina N."/>
            <person name="Gilichinsky D."/>
        </authorList>
    </citation>
    <scope>NUCLEOTIDE SEQUENCE [LARGE SCALE GENOMIC DNA]</scope>
    <source>
        <strain evidence="4 5">C7</strain>
    </source>
</reference>
<dbReference type="Proteomes" id="UP001629953">
    <property type="component" value="Unassembled WGS sequence"/>
</dbReference>
<keyword evidence="1" id="KW-0808">Transferase</keyword>
<gene>
    <name evidence="4" type="ORF">ABUE30_01265</name>
</gene>
<evidence type="ECO:0000256" key="2">
    <source>
        <dbReference type="ARBA" id="ARBA00023315"/>
    </source>
</evidence>
<dbReference type="InterPro" id="IPR016181">
    <property type="entry name" value="Acyl_CoA_acyltransferase"/>
</dbReference>
<dbReference type="Pfam" id="PF00583">
    <property type="entry name" value="Acetyltransf_1"/>
    <property type="match status" value="1"/>
</dbReference>
<evidence type="ECO:0000313" key="5">
    <source>
        <dbReference type="Proteomes" id="UP001629953"/>
    </source>
</evidence>
<evidence type="ECO:0000313" key="4">
    <source>
        <dbReference type="EMBL" id="MFM2483712.1"/>
    </source>
</evidence>
<proteinExistence type="predicted"/>
<dbReference type="PANTHER" id="PTHR43072">
    <property type="entry name" value="N-ACETYLTRANSFERASE"/>
    <property type="match status" value="1"/>
</dbReference>
<organism evidence="4 5">
    <name type="scientific">Celerinatantimonas yamalensis</name>
    <dbReference type="NCBI Taxonomy" id="559956"/>
    <lineage>
        <taxon>Bacteria</taxon>
        <taxon>Pseudomonadati</taxon>
        <taxon>Pseudomonadota</taxon>
        <taxon>Gammaproteobacteria</taxon>
        <taxon>Celerinatantimonadaceae</taxon>
        <taxon>Celerinatantimonas</taxon>
    </lineage>
</organism>
<dbReference type="EMBL" id="JBEQCT010000001">
    <property type="protein sequence ID" value="MFM2483712.1"/>
    <property type="molecule type" value="Genomic_DNA"/>
</dbReference>
<dbReference type="CDD" id="cd04301">
    <property type="entry name" value="NAT_SF"/>
    <property type="match status" value="1"/>
</dbReference>